<dbReference type="SUPFAM" id="SSF54928">
    <property type="entry name" value="RNA-binding domain, RBD"/>
    <property type="match status" value="3"/>
</dbReference>
<keyword evidence="4" id="KW-0315">Glutamine amidotransferase</keyword>
<dbReference type="InterPro" id="IPR001107">
    <property type="entry name" value="Band_7"/>
</dbReference>
<evidence type="ECO:0000313" key="8">
    <source>
        <dbReference type="EMBL" id="KAK7064439.1"/>
    </source>
</evidence>
<dbReference type="GO" id="GO:0006529">
    <property type="term" value="P:asparagine biosynthetic process"/>
    <property type="evidence" value="ECO:0007669"/>
    <property type="project" value="UniProtKB-KW"/>
</dbReference>
<evidence type="ECO:0000256" key="1">
    <source>
        <dbReference type="ARBA" id="ARBA00009658"/>
    </source>
</evidence>
<dbReference type="InterPro" id="IPR003954">
    <property type="entry name" value="RRM_euk-type"/>
</dbReference>
<dbReference type="InterPro" id="IPR000163">
    <property type="entry name" value="Prohibitin"/>
</dbReference>
<gene>
    <name evidence="8" type="ORF">R3P38DRAFT_2492741</name>
</gene>
<dbReference type="PANTHER" id="PTHR45937">
    <property type="entry name" value="ASPARAGINE SYNTHETASE DOMAIN-CONTAINING PROTEIN 1"/>
    <property type="match status" value="1"/>
</dbReference>
<dbReference type="CDD" id="cd03401">
    <property type="entry name" value="SPFH_prohibitin"/>
    <property type="match status" value="1"/>
</dbReference>
<comment type="caution">
    <text evidence="8">The sequence shown here is derived from an EMBL/GenBank/DDBJ whole genome shotgun (WGS) entry which is preliminary data.</text>
</comment>
<evidence type="ECO:0000256" key="3">
    <source>
        <dbReference type="ARBA" id="ARBA00022888"/>
    </source>
</evidence>
<dbReference type="CDD" id="cd12622">
    <property type="entry name" value="RRM3_PUB1"/>
    <property type="match status" value="1"/>
</dbReference>
<protein>
    <submittedName>
        <fullName evidence="8">Asparagine synthase-domain-containing protein</fullName>
    </submittedName>
</protein>
<reference evidence="8 9" key="1">
    <citation type="journal article" date="2024" name="J Genomics">
        <title>Draft genome sequencing and assembly of Favolaschia claudopus CIRM-BRFM 2984 isolated from oak limbs.</title>
        <authorList>
            <person name="Navarro D."/>
            <person name="Drula E."/>
            <person name="Chaduli D."/>
            <person name="Cazenave R."/>
            <person name="Ahrendt S."/>
            <person name="Wang J."/>
            <person name="Lipzen A."/>
            <person name="Daum C."/>
            <person name="Barry K."/>
            <person name="Grigoriev I.V."/>
            <person name="Favel A."/>
            <person name="Rosso M.N."/>
            <person name="Martin F."/>
        </authorList>
    </citation>
    <scope>NUCLEOTIDE SEQUENCE [LARGE SCALE GENOMIC DNA]</scope>
    <source>
        <strain evidence="8 9">CIRM-BRFM 2984</strain>
    </source>
</reference>
<dbReference type="SUPFAM" id="SSF52402">
    <property type="entry name" value="Adenine nucleotide alpha hydrolases-like"/>
    <property type="match status" value="1"/>
</dbReference>
<dbReference type="Gene3D" id="3.30.479.30">
    <property type="entry name" value="Band 7 domain"/>
    <property type="match status" value="1"/>
</dbReference>
<dbReference type="Pfam" id="PF00076">
    <property type="entry name" value="RRM_1"/>
    <property type="match status" value="3"/>
</dbReference>
<keyword evidence="2" id="KW-0028">Amino-acid biosynthesis</keyword>
<dbReference type="GO" id="GO:0016020">
    <property type="term" value="C:membrane"/>
    <property type="evidence" value="ECO:0007669"/>
    <property type="project" value="InterPro"/>
</dbReference>
<feature type="domain" description="RRM" evidence="7">
    <location>
        <begin position="781"/>
        <end position="860"/>
    </location>
</feature>
<evidence type="ECO:0000256" key="5">
    <source>
        <dbReference type="PROSITE-ProRule" id="PRU00176"/>
    </source>
</evidence>
<evidence type="ECO:0000313" key="9">
    <source>
        <dbReference type="Proteomes" id="UP001362999"/>
    </source>
</evidence>
<evidence type="ECO:0000256" key="2">
    <source>
        <dbReference type="ARBA" id="ARBA00022605"/>
    </source>
</evidence>
<dbReference type="PROSITE" id="PS50102">
    <property type="entry name" value="RRM"/>
    <property type="match status" value="3"/>
</dbReference>
<feature type="region of interest" description="Disordered" evidence="6">
    <location>
        <begin position="953"/>
        <end position="977"/>
    </location>
</feature>
<sequence length="1210" mass="130414">MLLGVSCIQTDCALSNSALGPDAQDTRRVVLTGSDNHDLVLDLFASELRLRGRELVVQPHEKNGTIFCWNGEIFDGMNIGPQDNDGVKLFQSLSSLATAEQVASLFGTLEGPYAFVYYHAPTQRVFFARDPLGRRSLLIHKPSVRNPYFLLASVSVGPEAAYDFQEVAPEYIHCLEFSNIIGAGETQPAQVNITVPPDDCPLLSSLEIIPDHLISAVDDLGRQLNRSVELRVRDIPQSAGTGTARVAVLFSGGIDSTILAYFAHKHVPLDEPIDLLNVAFENPRKIKGVSAGQTTKRQKNPPRPLTNAPPTYMVPDRVSGLREVEELRRLCPRTWNFESQSAHSQVEALMFPGRTVMDLSLALALYFASSGKGIVRSAPDAEPIPYVSPARVLLNGLGSDELLGGYGRHRTAYGTSGWEGVIKELQLEIDRLPSRNLGRDDRVISSHGKETRHPFLCLTVVSFLAGLPVHLKLDPRVETGLGDKMLLRLLAKKVGLVEASSRIKKAMQFGSHSARMDGEKRGDVSIYIYDVPGGYRAVMFDRFSGVQDKAGCNISTTTGSKDLQMVSITLRVLSRPDVTHLSKIYQSLGLDYDERVLPSIGNEVLKSIVAQFDAAELITQREVVSSRIRADLLQRAGEFNIKLEDVSITHLTFGKEFTQAVEAKQIAQQDAERAKFVVEKAEQERQAAVIRAEGEAEAAATISKALEKAGDAFVAFRKIEASKAIVQSLSGNPNVTYIPSGGGNVLLQVPTNHTATVVSSALRLNDVELGGSALRFCGSRAHLYVGNLSPRVTEYMLTEIFAVAGPVQHVKIIPDRNYQHGGLNYGFVEYMDMRAAETALQTLNGRKIFDTEIRVNWAYQGQQNKEDTTGHYHVFVGDLSPEVNDEVLAKAFSAFGTMSDARVMWDMNSGKSRGYGFLAFRDKTDAEQAIATMNGEWLGSRAIRVNWANQKTQGAPPAGGGMPAMSSPRPAGGGGPPVSMGTAPAPINFQGGPLSYESVVQQTPAYNSTVYVGNLVPYCTQADLIPLFQSIGYLSEIRMQADRGFAFVKLDTHEHAAMAIVQLQGQNVHGRPIKCSWGKDRADGSTTQPLSPTPGATPYGNLPMYGMPQAASYGQYGFSAYPGFNQAGTPGAPGSPGMPQPASAGGAGLGLAAGGAQAGADPNALAAAGQAGQAQWGAADPNSYYSNYWGGYYGQQAGQGGADAQMQGAP</sequence>
<name>A0AAW0EK05_9AGAR</name>
<keyword evidence="5" id="KW-0694">RNA-binding</keyword>
<dbReference type="SMART" id="SM00244">
    <property type="entry name" value="PHB"/>
    <property type="match status" value="1"/>
</dbReference>
<proteinExistence type="inferred from homology"/>
<feature type="domain" description="RRM" evidence="7">
    <location>
        <begin position="1008"/>
        <end position="1080"/>
    </location>
</feature>
<dbReference type="SUPFAM" id="SSF117892">
    <property type="entry name" value="Band 7/SPFH domain"/>
    <property type="match status" value="1"/>
</dbReference>
<dbReference type="Gene3D" id="3.40.50.620">
    <property type="entry name" value="HUPs"/>
    <property type="match status" value="1"/>
</dbReference>
<accession>A0AAW0EK05</accession>
<dbReference type="InterPro" id="IPR000504">
    <property type="entry name" value="RRM_dom"/>
</dbReference>
<dbReference type="GO" id="GO:0000423">
    <property type="term" value="P:mitophagy"/>
    <property type="evidence" value="ECO:0007669"/>
    <property type="project" value="UniProtKB-ARBA"/>
</dbReference>
<dbReference type="CDD" id="cd12619">
    <property type="entry name" value="RRM2_PUB1"/>
    <property type="match status" value="1"/>
</dbReference>
<dbReference type="InterPro" id="IPR035979">
    <property type="entry name" value="RBD_domain_sf"/>
</dbReference>
<dbReference type="InterPro" id="IPR014729">
    <property type="entry name" value="Rossmann-like_a/b/a_fold"/>
</dbReference>
<dbReference type="InterPro" id="IPR012677">
    <property type="entry name" value="Nucleotide-bd_a/b_plait_sf"/>
</dbReference>
<dbReference type="InterPro" id="IPR029055">
    <property type="entry name" value="Ntn_hydrolases_N"/>
</dbReference>
<dbReference type="CDD" id="cd12614">
    <property type="entry name" value="RRM1_PUB1"/>
    <property type="match status" value="1"/>
</dbReference>
<dbReference type="InterPro" id="IPR051857">
    <property type="entry name" value="Asn_synthetase_domain"/>
</dbReference>
<dbReference type="SMART" id="SM00361">
    <property type="entry name" value="RRM_1"/>
    <property type="match status" value="2"/>
</dbReference>
<organism evidence="8 9">
    <name type="scientific">Favolaschia claudopus</name>
    <dbReference type="NCBI Taxonomy" id="2862362"/>
    <lineage>
        <taxon>Eukaryota</taxon>
        <taxon>Fungi</taxon>
        <taxon>Dikarya</taxon>
        <taxon>Basidiomycota</taxon>
        <taxon>Agaricomycotina</taxon>
        <taxon>Agaricomycetes</taxon>
        <taxon>Agaricomycetidae</taxon>
        <taxon>Agaricales</taxon>
        <taxon>Marasmiineae</taxon>
        <taxon>Mycenaceae</taxon>
        <taxon>Favolaschia</taxon>
    </lineage>
</organism>
<dbReference type="FunFam" id="3.30.479.30:FF:000001">
    <property type="entry name" value="Prohibitin 2"/>
    <property type="match status" value="1"/>
</dbReference>
<dbReference type="EMBL" id="JAWWNJ010000001">
    <property type="protein sequence ID" value="KAK7064439.1"/>
    <property type="molecule type" value="Genomic_DNA"/>
</dbReference>
<keyword evidence="3" id="KW-0061">Asparagine biosynthesis</keyword>
<dbReference type="Gene3D" id="3.30.70.330">
    <property type="match status" value="3"/>
</dbReference>
<dbReference type="InterPro" id="IPR036013">
    <property type="entry name" value="Band_7/SPFH_dom_sf"/>
</dbReference>
<keyword evidence="9" id="KW-1185">Reference proteome</keyword>
<dbReference type="AlphaFoldDB" id="A0AAW0EK05"/>
<dbReference type="Gene3D" id="3.60.20.10">
    <property type="entry name" value="Glutamine Phosphoribosylpyrophosphate, subunit 1, domain 1"/>
    <property type="match status" value="1"/>
</dbReference>
<dbReference type="SUPFAM" id="SSF56235">
    <property type="entry name" value="N-terminal nucleophile aminohydrolases (Ntn hydrolases)"/>
    <property type="match status" value="1"/>
</dbReference>
<dbReference type="CDD" id="cd01991">
    <property type="entry name" value="Asn_synthase_B_C"/>
    <property type="match status" value="1"/>
</dbReference>
<dbReference type="Proteomes" id="UP001362999">
    <property type="component" value="Unassembled WGS sequence"/>
</dbReference>
<feature type="domain" description="RRM" evidence="7">
    <location>
        <begin position="872"/>
        <end position="950"/>
    </location>
</feature>
<dbReference type="InterPro" id="IPR001962">
    <property type="entry name" value="Asn_synthase"/>
</dbReference>
<dbReference type="Pfam" id="PF00733">
    <property type="entry name" value="Asn_synthase"/>
    <property type="match status" value="1"/>
</dbReference>
<dbReference type="SMART" id="SM00360">
    <property type="entry name" value="RRM"/>
    <property type="match status" value="3"/>
</dbReference>
<dbReference type="PANTHER" id="PTHR45937:SF1">
    <property type="entry name" value="ASPARAGINE SYNTHETASE DOMAIN-CONTAINING PROTEIN 1"/>
    <property type="match status" value="1"/>
</dbReference>
<feature type="region of interest" description="Disordered" evidence="6">
    <location>
        <begin position="289"/>
        <end position="310"/>
    </location>
</feature>
<evidence type="ECO:0000256" key="4">
    <source>
        <dbReference type="ARBA" id="ARBA00022962"/>
    </source>
</evidence>
<evidence type="ECO:0000256" key="6">
    <source>
        <dbReference type="SAM" id="MobiDB-lite"/>
    </source>
</evidence>
<dbReference type="PRINTS" id="PR00679">
    <property type="entry name" value="PROHIBITIN"/>
</dbReference>
<dbReference type="GO" id="GO:0004066">
    <property type="term" value="F:asparagine synthase (glutamine-hydrolyzing) activity"/>
    <property type="evidence" value="ECO:0007669"/>
    <property type="project" value="InterPro"/>
</dbReference>
<evidence type="ECO:0000259" key="7">
    <source>
        <dbReference type="PROSITE" id="PS50102"/>
    </source>
</evidence>
<dbReference type="Pfam" id="PF01145">
    <property type="entry name" value="Band_7"/>
    <property type="match status" value="1"/>
</dbReference>
<dbReference type="GO" id="GO:0003723">
    <property type="term" value="F:RNA binding"/>
    <property type="evidence" value="ECO:0007669"/>
    <property type="project" value="UniProtKB-UniRule"/>
</dbReference>
<comment type="similarity">
    <text evidence="1">Belongs to the prohibitin family.</text>
</comment>